<evidence type="ECO:0000259" key="5">
    <source>
        <dbReference type="PROSITE" id="PS50404"/>
    </source>
</evidence>
<dbReference type="Proteomes" id="UP000192578">
    <property type="component" value="Unassembled WGS sequence"/>
</dbReference>
<organism evidence="7 8">
    <name type="scientific">Hypsibius exemplaris</name>
    <name type="common">Freshwater tardigrade</name>
    <dbReference type="NCBI Taxonomy" id="2072580"/>
    <lineage>
        <taxon>Eukaryota</taxon>
        <taxon>Metazoa</taxon>
        <taxon>Ecdysozoa</taxon>
        <taxon>Tardigrada</taxon>
        <taxon>Eutardigrada</taxon>
        <taxon>Parachela</taxon>
        <taxon>Hypsibioidea</taxon>
        <taxon>Hypsibiidae</taxon>
        <taxon>Hypsibius</taxon>
    </lineage>
</organism>
<dbReference type="GO" id="GO:0006749">
    <property type="term" value="P:glutathione metabolic process"/>
    <property type="evidence" value="ECO:0007669"/>
    <property type="project" value="TreeGrafter"/>
</dbReference>
<dbReference type="PROSITE" id="PS50404">
    <property type="entry name" value="GST_NTER"/>
    <property type="match status" value="1"/>
</dbReference>
<dbReference type="PANTHER" id="PTHR11571:SF224">
    <property type="entry name" value="HEMATOPOIETIC PROSTAGLANDIN D SYNTHASE"/>
    <property type="match status" value="1"/>
</dbReference>
<keyword evidence="8" id="KW-1185">Reference proteome</keyword>
<dbReference type="EMBL" id="MTYJ01000086">
    <property type="protein sequence ID" value="OQV15657.1"/>
    <property type="molecule type" value="Genomic_DNA"/>
</dbReference>
<dbReference type="InterPro" id="IPR004045">
    <property type="entry name" value="Glutathione_S-Trfase_N"/>
</dbReference>
<dbReference type="SFLD" id="SFLDS00019">
    <property type="entry name" value="Glutathione_Transferase_(cytos"/>
    <property type="match status" value="1"/>
</dbReference>
<gene>
    <name evidence="7" type="ORF">BV898_10244</name>
</gene>
<dbReference type="FunFam" id="1.20.1050.10:FF:000030">
    <property type="entry name" value="Glutathione S-transferase S1"/>
    <property type="match status" value="1"/>
</dbReference>
<protein>
    <recommendedName>
        <fullName evidence="1">glutathione transferase</fullName>
        <ecNumber evidence="1">2.5.1.18</ecNumber>
    </recommendedName>
</protein>
<name>A0A1W0WKF2_HYPEX</name>
<evidence type="ECO:0000256" key="4">
    <source>
        <dbReference type="ARBA" id="ARBA00047960"/>
    </source>
</evidence>
<evidence type="ECO:0000313" key="7">
    <source>
        <dbReference type="EMBL" id="OQV15657.1"/>
    </source>
</evidence>
<dbReference type="SFLD" id="SFLDG01205">
    <property type="entry name" value="AMPS.1"/>
    <property type="match status" value="1"/>
</dbReference>
<dbReference type="CDD" id="cd03039">
    <property type="entry name" value="GST_N_Sigma_like"/>
    <property type="match status" value="1"/>
</dbReference>
<dbReference type="InterPro" id="IPR004046">
    <property type="entry name" value="GST_C"/>
</dbReference>
<evidence type="ECO:0000256" key="1">
    <source>
        <dbReference type="ARBA" id="ARBA00012452"/>
    </source>
</evidence>
<accession>A0A1W0WKF2</accession>
<dbReference type="InterPro" id="IPR036282">
    <property type="entry name" value="Glutathione-S-Trfase_C_sf"/>
</dbReference>
<dbReference type="Pfam" id="PF14497">
    <property type="entry name" value="GST_C_3"/>
    <property type="match status" value="1"/>
</dbReference>
<evidence type="ECO:0000256" key="2">
    <source>
        <dbReference type="ARBA" id="ARBA00022679"/>
    </source>
</evidence>
<dbReference type="PROSITE" id="PS50405">
    <property type="entry name" value="GST_CTER"/>
    <property type="match status" value="1"/>
</dbReference>
<feature type="domain" description="GST N-terminal" evidence="5">
    <location>
        <begin position="7"/>
        <end position="84"/>
    </location>
</feature>
<dbReference type="Pfam" id="PF02798">
    <property type="entry name" value="GST_N"/>
    <property type="match status" value="1"/>
</dbReference>
<feature type="domain" description="GST C-terminal" evidence="6">
    <location>
        <begin position="86"/>
        <end position="210"/>
    </location>
</feature>
<dbReference type="InterPro" id="IPR050213">
    <property type="entry name" value="GST_superfamily"/>
</dbReference>
<comment type="similarity">
    <text evidence="3">Belongs to the GST superfamily. Sigma family.</text>
</comment>
<dbReference type="CDD" id="cd03192">
    <property type="entry name" value="GST_C_Sigma_like"/>
    <property type="match status" value="1"/>
</dbReference>
<dbReference type="Gene3D" id="3.40.30.10">
    <property type="entry name" value="Glutaredoxin"/>
    <property type="match status" value="1"/>
</dbReference>
<dbReference type="OrthoDB" id="414243at2759"/>
<dbReference type="InterPro" id="IPR040079">
    <property type="entry name" value="Glutathione_S-Trfase"/>
</dbReference>
<keyword evidence="2" id="KW-0808">Transferase</keyword>
<dbReference type="EC" id="2.5.1.18" evidence="1"/>
<evidence type="ECO:0000259" key="6">
    <source>
        <dbReference type="PROSITE" id="PS50405"/>
    </source>
</evidence>
<dbReference type="SUPFAM" id="SSF47616">
    <property type="entry name" value="GST C-terminal domain-like"/>
    <property type="match status" value="1"/>
</dbReference>
<dbReference type="GO" id="GO:0004602">
    <property type="term" value="F:glutathione peroxidase activity"/>
    <property type="evidence" value="ECO:0007669"/>
    <property type="project" value="UniProtKB-ARBA"/>
</dbReference>
<comment type="catalytic activity">
    <reaction evidence="4">
        <text>RX + glutathione = an S-substituted glutathione + a halide anion + H(+)</text>
        <dbReference type="Rhea" id="RHEA:16437"/>
        <dbReference type="ChEBI" id="CHEBI:15378"/>
        <dbReference type="ChEBI" id="CHEBI:16042"/>
        <dbReference type="ChEBI" id="CHEBI:17792"/>
        <dbReference type="ChEBI" id="CHEBI:57925"/>
        <dbReference type="ChEBI" id="CHEBI:90779"/>
        <dbReference type="EC" id="2.5.1.18"/>
    </reaction>
</comment>
<dbReference type="InterPro" id="IPR036249">
    <property type="entry name" value="Thioredoxin-like_sf"/>
</dbReference>
<evidence type="ECO:0000256" key="3">
    <source>
        <dbReference type="ARBA" id="ARBA00038317"/>
    </source>
</evidence>
<reference evidence="8" key="1">
    <citation type="submission" date="2017-01" db="EMBL/GenBank/DDBJ databases">
        <title>Comparative genomics of anhydrobiosis in the tardigrade Hypsibius dujardini.</title>
        <authorList>
            <person name="Yoshida Y."/>
            <person name="Koutsovoulos G."/>
            <person name="Laetsch D."/>
            <person name="Stevens L."/>
            <person name="Kumar S."/>
            <person name="Horikawa D."/>
            <person name="Ishino K."/>
            <person name="Komine S."/>
            <person name="Tomita M."/>
            <person name="Blaxter M."/>
            <person name="Arakawa K."/>
        </authorList>
    </citation>
    <scope>NUCLEOTIDE SEQUENCE [LARGE SCALE GENOMIC DNA]</scope>
    <source>
        <strain evidence="8">Z151</strain>
    </source>
</reference>
<dbReference type="FunFam" id="3.40.30.10:FF:000035">
    <property type="entry name" value="hematopoietic prostaglandin D synthase"/>
    <property type="match status" value="1"/>
</dbReference>
<comment type="caution">
    <text evidence="7">The sequence shown here is derived from an EMBL/GenBank/DDBJ whole genome shotgun (WGS) entry which is preliminary data.</text>
</comment>
<evidence type="ECO:0000313" key="8">
    <source>
        <dbReference type="Proteomes" id="UP000192578"/>
    </source>
</evidence>
<dbReference type="SUPFAM" id="SSF52833">
    <property type="entry name" value="Thioredoxin-like"/>
    <property type="match status" value="1"/>
</dbReference>
<dbReference type="SFLD" id="SFLDG00363">
    <property type="entry name" value="AMPS_(cytGST):_Alpha-__Mu-__Pi"/>
    <property type="match status" value="1"/>
</dbReference>
<dbReference type="AlphaFoldDB" id="A0A1W0WKF2"/>
<dbReference type="InterPro" id="IPR010987">
    <property type="entry name" value="Glutathione-S-Trfase_C-like"/>
</dbReference>
<dbReference type="GO" id="GO:0004364">
    <property type="term" value="F:glutathione transferase activity"/>
    <property type="evidence" value="ECO:0007669"/>
    <property type="project" value="UniProtKB-EC"/>
</dbReference>
<dbReference type="Gene3D" id="1.20.1050.10">
    <property type="match status" value="1"/>
</dbReference>
<sequence length="210" mass="24367">MVSPTGSTYKLIYFDARGVAEATRFIFAYAKVPFEDFRVPREDWPSLKEETPFGQLPVLEVDGKQIGQSAAFTRLLAKRFNLAGKDDIEQALVDAIVDFQKDIQAAMAIWWREEDKEKQTKLRDKFFRDDLHQYLVILERHLKDTEGSGQFFGAGGPTYADFSIACFFFTILKFYPAILDNFELLKMHVDRVHNLPGIREWVEKRPKTEM</sequence>
<dbReference type="PANTHER" id="PTHR11571">
    <property type="entry name" value="GLUTATHIONE S-TRANSFERASE"/>
    <property type="match status" value="1"/>
</dbReference>
<proteinExistence type="inferred from homology"/>